<dbReference type="EMBL" id="JACRUJ010000001">
    <property type="protein sequence ID" value="MBC5840506.1"/>
    <property type="molecule type" value="Genomic_DNA"/>
</dbReference>
<evidence type="ECO:0000313" key="2">
    <source>
        <dbReference type="EMBL" id="MBC5840506.1"/>
    </source>
</evidence>
<dbReference type="Proteomes" id="UP000629963">
    <property type="component" value="Unassembled WGS sequence"/>
</dbReference>
<evidence type="ECO:0000313" key="3">
    <source>
        <dbReference type="Proteomes" id="UP000629963"/>
    </source>
</evidence>
<accession>A0ABR7J4P1</accession>
<protein>
    <submittedName>
        <fullName evidence="2">PepSY domain-containing protein</fullName>
    </submittedName>
</protein>
<sequence length="171" mass="19690">MTKKKKSTNLMRIIHRYLGFFLAGIMAVYALSGIILIFRDTDFLKQEKKFVSTVETNLSGEDLGKALKIKKFKVEREEGDVIYFKEGTYNKKTGATDYKLTSQPLIIEKMTHLHKAKTGDPLFFLNIFFGLSLFFFVVSTFWMFTPKTTIFKKGMYFTAGGIVLTIIMLFL</sequence>
<proteinExistence type="predicted"/>
<keyword evidence="3" id="KW-1185">Reference proteome</keyword>
<keyword evidence="1" id="KW-0472">Membrane</keyword>
<keyword evidence="1" id="KW-1133">Transmembrane helix</keyword>
<keyword evidence="1" id="KW-0812">Transmembrane</keyword>
<name>A0ABR7J4P1_9FLAO</name>
<comment type="caution">
    <text evidence="2">The sequence shown here is derived from an EMBL/GenBank/DDBJ whole genome shotgun (WGS) entry which is preliminary data.</text>
</comment>
<gene>
    <name evidence="2" type="ORF">H8R23_03730</name>
</gene>
<feature type="transmembrane region" description="Helical" evidence="1">
    <location>
        <begin position="20"/>
        <end position="38"/>
    </location>
</feature>
<evidence type="ECO:0000256" key="1">
    <source>
        <dbReference type="SAM" id="Phobius"/>
    </source>
</evidence>
<reference evidence="2 3" key="1">
    <citation type="submission" date="2020-08" db="EMBL/GenBank/DDBJ databases">
        <title>Description of novel Flavobacterium F-380 isolate.</title>
        <authorList>
            <person name="Saticioglu I.B."/>
            <person name="Duman M."/>
            <person name="Altun S."/>
        </authorList>
    </citation>
    <scope>NUCLEOTIDE SEQUENCE [LARGE SCALE GENOMIC DNA]</scope>
    <source>
        <strain evidence="2 3">F-380</strain>
    </source>
</reference>
<organism evidence="2 3">
    <name type="scientific">Flavobacterium kayseriense</name>
    <dbReference type="NCBI Taxonomy" id="2764714"/>
    <lineage>
        <taxon>Bacteria</taxon>
        <taxon>Pseudomonadati</taxon>
        <taxon>Bacteroidota</taxon>
        <taxon>Flavobacteriia</taxon>
        <taxon>Flavobacteriales</taxon>
        <taxon>Flavobacteriaceae</taxon>
        <taxon>Flavobacterium</taxon>
    </lineage>
</organism>
<feature type="transmembrane region" description="Helical" evidence="1">
    <location>
        <begin position="122"/>
        <end position="142"/>
    </location>
</feature>
<dbReference type="RefSeq" id="WP_187009074.1">
    <property type="nucleotide sequence ID" value="NZ_JACRUI010000001.1"/>
</dbReference>
<feature type="transmembrane region" description="Helical" evidence="1">
    <location>
        <begin position="154"/>
        <end position="170"/>
    </location>
</feature>